<evidence type="ECO:0000313" key="4">
    <source>
        <dbReference type="Proteomes" id="UP000663760"/>
    </source>
</evidence>
<feature type="compositionally biased region" description="Acidic residues" evidence="2">
    <location>
        <begin position="127"/>
        <end position="152"/>
    </location>
</feature>
<sequence>MPLYDCLMLLKSRIDKGQLKDLVGKVATHVYSRNGVLTDIKSFGAVQLGYGIKKLDGRHYQGQLMQMTMMVPPSFPKELHYLSKEDRLLRWLVVKHRGVKYGIEFLNEEEGRGGLRFPTGSLTTRDGDDDDEDDEDEDEEDADVDEFGEEQENTVRVD</sequence>
<dbReference type="Pfam" id="PF01250">
    <property type="entry name" value="Ribosomal_S6"/>
    <property type="match status" value="1"/>
</dbReference>
<dbReference type="OrthoDB" id="10259681at2759"/>
<protein>
    <submittedName>
        <fullName evidence="3">Uncharacterized protein</fullName>
    </submittedName>
</protein>
<proteinExistence type="inferred from homology"/>
<dbReference type="FunFam" id="3.30.70.60:FF:000012">
    <property type="entry name" value="Translation elongation factor EF1B/ribosomal protein S6 family protein"/>
    <property type="match status" value="1"/>
</dbReference>
<dbReference type="GO" id="GO:0005840">
    <property type="term" value="C:ribosome"/>
    <property type="evidence" value="ECO:0007669"/>
    <property type="project" value="InterPro"/>
</dbReference>
<evidence type="ECO:0000256" key="2">
    <source>
        <dbReference type="SAM" id="MobiDB-lite"/>
    </source>
</evidence>
<accession>A0A7I8LIN7</accession>
<dbReference type="PANTHER" id="PTHR21011">
    <property type="entry name" value="MITOCHONDRIAL 28S RIBOSOMAL PROTEIN S6"/>
    <property type="match status" value="1"/>
</dbReference>
<organism evidence="3 4">
    <name type="scientific">Spirodela intermedia</name>
    <name type="common">Intermediate duckweed</name>
    <dbReference type="NCBI Taxonomy" id="51605"/>
    <lineage>
        <taxon>Eukaryota</taxon>
        <taxon>Viridiplantae</taxon>
        <taxon>Streptophyta</taxon>
        <taxon>Embryophyta</taxon>
        <taxon>Tracheophyta</taxon>
        <taxon>Spermatophyta</taxon>
        <taxon>Magnoliopsida</taxon>
        <taxon>Liliopsida</taxon>
        <taxon>Araceae</taxon>
        <taxon>Lemnoideae</taxon>
        <taxon>Spirodela</taxon>
    </lineage>
</organism>
<dbReference type="SUPFAM" id="SSF54995">
    <property type="entry name" value="Ribosomal protein S6"/>
    <property type="match status" value="1"/>
</dbReference>
<dbReference type="AlphaFoldDB" id="A0A7I8LIN7"/>
<dbReference type="CDD" id="cd15465">
    <property type="entry name" value="bS6_mito"/>
    <property type="match status" value="1"/>
</dbReference>
<evidence type="ECO:0000313" key="3">
    <source>
        <dbReference type="EMBL" id="CAA7409907.1"/>
    </source>
</evidence>
<dbReference type="Gene3D" id="3.30.70.60">
    <property type="match status" value="1"/>
</dbReference>
<dbReference type="InterPro" id="IPR000529">
    <property type="entry name" value="Ribosomal_bS6"/>
</dbReference>
<dbReference type="Proteomes" id="UP000663760">
    <property type="component" value="Chromosome 17"/>
</dbReference>
<dbReference type="EMBL" id="LR746280">
    <property type="protein sequence ID" value="CAA7409907.1"/>
    <property type="molecule type" value="Genomic_DNA"/>
</dbReference>
<dbReference type="InterPro" id="IPR014717">
    <property type="entry name" value="Transl_elong_EF1B/ribsomal_bS6"/>
</dbReference>
<dbReference type="GO" id="GO:0006412">
    <property type="term" value="P:translation"/>
    <property type="evidence" value="ECO:0007669"/>
    <property type="project" value="InterPro"/>
</dbReference>
<reference evidence="3" key="1">
    <citation type="submission" date="2020-02" db="EMBL/GenBank/DDBJ databases">
        <authorList>
            <person name="Scholz U."/>
            <person name="Mascher M."/>
            <person name="Fiebig A."/>
        </authorList>
    </citation>
    <scope>NUCLEOTIDE SEQUENCE</scope>
</reference>
<gene>
    <name evidence="3" type="ORF">SI8410_17020585</name>
</gene>
<dbReference type="InterPro" id="IPR035980">
    <property type="entry name" value="Ribosomal_bS6_sf"/>
</dbReference>
<evidence type="ECO:0000256" key="1">
    <source>
        <dbReference type="ARBA" id="ARBA00009512"/>
    </source>
</evidence>
<dbReference type="GO" id="GO:0005737">
    <property type="term" value="C:cytoplasm"/>
    <property type="evidence" value="ECO:0007669"/>
    <property type="project" value="UniProtKB-ARBA"/>
</dbReference>
<keyword evidence="4" id="KW-1185">Reference proteome</keyword>
<comment type="similarity">
    <text evidence="1">Belongs to the bacterial ribosomal protein bS6 family.</text>
</comment>
<dbReference type="PANTHER" id="PTHR21011:SF1">
    <property type="entry name" value="SMALL RIBOSOMAL SUBUNIT PROTEIN BS6M"/>
    <property type="match status" value="1"/>
</dbReference>
<name>A0A7I8LIN7_SPIIN</name>
<dbReference type="GO" id="GO:0003735">
    <property type="term" value="F:structural constituent of ribosome"/>
    <property type="evidence" value="ECO:0007669"/>
    <property type="project" value="InterPro"/>
</dbReference>
<feature type="region of interest" description="Disordered" evidence="2">
    <location>
        <begin position="114"/>
        <end position="158"/>
    </location>
</feature>
<dbReference type="GO" id="GO:0070181">
    <property type="term" value="F:small ribosomal subunit rRNA binding"/>
    <property type="evidence" value="ECO:0007669"/>
    <property type="project" value="TreeGrafter"/>
</dbReference>